<proteinExistence type="predicted"/>
<keyword evidence="1" id="KW-1133">Transmembrane helix</keyword>
<feature type="transmembrane region" description="Helical" evidence="1">
    <location>
        <begin position="115"/>
        <end position="133"/>
    </location>
</feature>
<evidence type="ECO:0000313" key="3">
    <source>
        <dbReference type="Proteomes" id="UP000190961"/>
    </source>
</evidence>
<evidence type="ECO:0000313" key="2">
    <source>
        <dbReference type="EMBL" id="SKC47442.1"/>
    </source>
</evidence>
<dbReference type="STRING" id="688867.SAMN05660236_0850"/>
<feature type="transmembrane region" description="Helical" evidence="1">
    <location>
        <begin position="59"/>
        <end position="77"/>
    </location>
</feature>
<gene>
    <name evidence="2" type="ORF">SAMN05660236_0850</name>
</gene>
<feature type="transmembrane region" description="Helical" evidence="1">
    <location>
        <begin position="145"/>
        <end position="169"/>
    </location>
</feature>
<reference evidence="2 3" key="1">
    <citation type="submission" date="2017-02" db="EMBL/GenBank/DDBJ databases">
        <authorList>
            <person name="Peterson S.W."/>
        </authorList>
    </citation>
    <scope>NUCLEOTIDE SEQUENCE [LARGE SCALE GENOMIC DNA]</scope>
    <source>
        <strain evidence="2 3">DSM 25262</strain>
    </source>
</reference>
<keyword evidence="3" id="KW-1185">Reference proteome</keyword>
<dbReference type="AlphaFoldDB" id="A0A1T5J850"/>
<name>A0A1T5J850_9BACT</name>
<evidence type="ECO:0000256" key="1">
    <source>
        <dbReference type="SAM" id="Phobius"/>
    </source>
</evidence>
<protein>
    <recommendedName>
        <fullName evidence="4">YhhN-like protein</fullName>
    </recommendedName>
</protein>
<organism evidence="2 3">
    <name type="scientific">Ohtaekwangia koreensis</name>
    <dbReference type="NCBI Taxonomy" id="688867"/>
    <lineage>
        <taxon>Bacteria</taxon>
        <taxon>Pseudomonadati</taxon>
        <taxon>Bacteroidota</taxon>
        <taxon>Cytophagia</taxon>
        <taxon>Cytophagales</taxon>
        <taxon>Fulvivirgaceae</taxon>
        <taxon>Ohtaekwangia</taxon>
    </lineage>
</organism>
<accession>A0A1T5J850</accession>
<sequence length="203" mass="23556">MIVDLVAVASFSVVLPLIAGLILYKRLPVACKHIIYLLAIWLVAEILAYILRINSISNWWVYTILSLFQIVFLTDFFRKIIANRTVKPILSWLGWLGITILIMECSISKGPSSTITSFYEGIFYFGMGLYYFYESVFSEVKTDDYTFLVATVLLLFLGSTVFLCTWTFMKYDEKLFRLFGDIHAFLLIGCYFLFTLSLWRLQQ</sequence>
<keyword evidence="1" id="KW-0472">Membrane</keyword>
<feature type="transmembrane region" description="Helical" evidence="1">
    <location>
        <begin position="175"/>
        <end position="199"/>
    </location>
</feature>
<evidence type="ECO:0008006" key="4">
    <source>
        <dbReference type="Google" id="ProtNLM"/>
    </source>
</evidence>
<dbReference type="EMBL" id="FUZU01000001">
    <property type="protein sequence ID" value="SKC47442.1"/>
    <property type="molecule type" value="Genomic_DNA"/>
</dbReference>
<feature type="transmembrane region" description="Helical" evidence="1">
    <location>
        <begin position="89"/>
        <end position="109"/>
    </location>
</feature>
<dbReference type="Proteomes" id="UP000190961">
    <property type="component" value="Unassembled WGS sequence"/>
</dbReference>
<feature type="transmembrane region" description="Helical" evidence="1">
    <location>
        <begin position="36"/>
        <end position="53"/>
    </location>
</feature>
<keyword evidence="1" id="KW-0812">Transmembrane</keyword>
<feature type="transmembrane region" description="Helical" evidence="1">
    <location>
        <begin position="6"/>
        <end position="24"/>
    </location>
</feature>